<gene>
    <name evidence="2" type="ORF">Tco_0820647</name>
</gene>
<feature type="region of interest" description="Disordered" evidence="1">
    <location>
        <begin position="360"/>
        <end position="380"/>
    </location>
</feature>
<keyword evidence="3" id="KW-1185">Reference proteome</keyword>
<evidence type="ECO:0000313" key="2">
    <source>
        <dbReference type="EMBL" id="GJS99477.1"/>
    </source>
</evidence>
<dbReference type="Proteomes" id="UP001151760">
    <property type="component" value="Unassembled WGS sequence"/>
</dbReference>
<evidence type="ECO:0000256" key="1">
    <source>
        <dbReference type="SAM" id="MobiDB-lite"/>
    </source>
</evidence>
<reference evidence="2" key="1">
    <citation type="journal article" date="2022" name="Int. J. Mol. Sci.">
        <title>Draft Genome of Tanacetum Coccineum: Genomic Comparison of Closely Related Tanacetum-Family Plants.</title>
        <authorList>
            <person name="Yamashiro T."/>
            <person name="Shiraishi A."/>
            <person name="Nakayama K."/>
            <person name="Satake H."/>
        </authorList>
    </citation>
    <scope>NUCLEOTIDE SEQUENCE</scope>
</reference>
<feature type="compositionally biased region" description="Basic and acidic residues" evidence="1">
    <location>
        <begin position="367"/>
        <end position="380"/>
    </location>
</feature>
<proteinExistence type="predicted"/>
<dbReference type="EMBL" id="BQNB010012119">
    <property type="protein sequence ID" value="GJS99477.1"/>
    <property type="molecule type" value="Genomic_DNA"/>
</dbReference>
<feature type="compositionally biased region" description="Basic and acidic residues" evidence="1">
    <location>
        <begin position="323"/>
        <end position="334"/>
    </location>
</feature>
<feature type="region of interest" description="Disordered" evidence="1">
    <location>
        <begin position="216"/>
        <end position="237"/>
    </location>
</feature>
<protein>
    <submittedName>
        <fullName evidence="2">Uncharacterized protein</fullName>
    </submittedName>
</protein>
<evidence type="ECO:0000313" key="3">
    <source>
        <dbReference type="Proteomes" id="UP001151760"/>
    </source>
</evidence>
<feature type="region of interest" description="Disordered" evidence="1">
    <location>
        <begin position="146"/>
        <end position="198"/>
    </location>
</feature>
<feature type="compositionally biased region" description="Polar residues" evidence="1">
    <location>
        <begin position="171"/>
        <end position="180"/>
    </location>
</feature>
<accession>A0ABQ5AE71</accession>
<reference evidence="2" key="2">
    <citation type="submission" date="2022-01" db="EMBL/GenBank/DDBJ databases">
        <authorList>
            <person name="Yamashiro T."/>
            <person name="Shiraishi A."/>
            <person name="Satake H."/>
            <person name="Nakayama K."/>
        </authorList>
    </citation>
    <scope>NUCLEOTIDE SEQUENCE</scope>
</reference>
<organism evidence="2 3">
    <name type="scientific">Tanacetum coccineum</name>
    <dbReference type="NCBI Taxonomy" id="301880"/>
    <lineage>
        <taxon>Eukaryota</taxon>
        <taxon>Viridiplantae</taxon>
        <taxon>Streptophyta</taxon>
        <taxon>Embryophyta</taxon>
        <taxon>Tracheophyta</taxon>
        <taxon>Spermatophyta</taxon>
        <taxon>Magnoliopsida</taxon>
        <taxon>eudicotyledons</taxon>
        <taxon>Gunneridae</taxon>
        <taxon>Pentapetalae</taxon>
        <taxon>asterids</taxon>
        <taxon>campanulids</taxon>
        <taxon>Asterales</taxon>
        <taxon>Asteraceae</taxon>
        <taxon>Asteroideae</taxon>
        <taxon>Anthemideae</taxon>
        <taxon>Anthemidinae</taxon>
        <taxon>Tanacetum</taxon>
    </lineage>
</organism>
<sequence length="380" mass="42799">MAALKFASSHNMIQALVDKKKVIITETSIRRDLQLADENGTECLPNATIFAELERMMYENLTQKLTFYKAFFSTLIGNFPLSIKCPCNALVFKTLLLGTHLVALCLCYHTGKDFSGRDTPLFPTMIVQAQEQEGEGSEMPIVRQHTPTINQPSSSQPPKKQKPRNSKKQNTEVSQPSDSTKPIADEAPNDENVTTHYNDPLLSGLKRLRKVGRTARIESSEDEGLGNQEDASKQGRKIADINADEEVTLIDETQGRNDDNLMFDTGVLDEQEVEKSRAQNPKAVTTIATTTKTSVNKDPWLKGYSFQSQVNSQQQHHLPQLPHAKDQSKAKMVEPETFDNEDQILIDEEITQRLQEELQAELEEEERLSRQKEEDANIAE</sequence>
<name>A0ABQ5AE71_9ASTR</name>
<comment type="caution">
    <text evidence="2">The sequence shown here is derived from an EMBL/GenBank/DDBJ whole genome shotgun (WGS) entry which is preliminary data.</text>
</comment>
<feature type="region of interest" description="Disordered" evidence="1">
    <location>
        <begin position="309"/>
        <end position="341"/>
    </location>
</feature>
<feature type="compositionally biased region" description="Low complexity" evidence="1">
    <location>
        <begin position="313"/>
        <end position="322"/>
    </location>
</feature>